<protein>
    <submittedName>
        <fullName evidence="2">Uncharacterized protein</fullName>
    </submittedName>
</protein>
<evidence type="ECO:0000313" key="3">
    <source>
        <dbReference type="Proteomes" id="UP001589693"/>
    </source>
</evidence>
<dbReference type="Proteomes" id="UP001589693">
    <property type="component" value="Unassembled WGS sequence"/>
</dbReference>
<comment type="caution">
    <text evidence="2">The sequence shown here is derived from an EMBL/GenBank/DDBJ whole genome shotgun (WGS) entry which is preliminary data.</text>
</comment>
<accession>A0ABV6A9A2</accession>
<keyword evidence="1" id="KW-0472">Membrane</keyword>
<sequence>MKTVAWIVLAVSLACTAMFVMTGLTDDTELPWLNGWMAGPVILLFVVPTLFRVGGMLGGGTAKAYRDAPIGMGTVVSVSRTGLSINDQPQLEIVLDVDTPDGQSFRGVARQIVDLTELAMVAPGAVLPVRYLAGGPERKVVLAVGASQQEMQAALNRVQLAKGTMTQKQLMIAEQGIDTQAVVLAMVPTGEIRGDRAVAHLTMRVTRPDGSTFDLTQEKALAASTVPQVQPGAVVRAKYLPHDESEVVVVTALAR</sequence>
<dbReference type="EMBL" id="JBHLZU010000027">
    <property type="protein sequence ID" value="MFB9908506.1"/>
    <property type="molecule type" value="Genomic_DNA"/>
</dbReference>
<keyword evidence="1" id="KW-1133">Transmembrane helix</keyword>
<dbReference type="RefSeq" id="WP_377860276.1">
    <property type="nucleotide sequence ID" value="NZ_JBHLZU010000027.1"/>
</dbReference>
<organism evidence="2 3">
    <name type="scientific">Allokutzneria oryzae</name>
    <dbReference type="NCBI Taxonomy" id="1378989"/>
    <lineage>
        <taxon>Bacteria</taxon>
        <taxon>Bacillati</taxon>
        <taxon>Actinomycetota</taxon>
        <taxon>Actinomycetes</taxon>
        <taxon>Pseudonocardiales</taxon>
        <taxon>Pseudonocardiaceae</taxon>
        <taxon>Allokutzneria</taxon>
    </lineage>
</organism>
<gene>
    <name evidence="2" type="ORF">ACFFQA_31605</name>
</gene>
<dbReference type="PROSITE" id="PS51257">
    <property type="entry name" value="PROKAR_LIPOPROTEIN"/>
    <property type="match status" value="1"/>
</dbReference>
<keyword evidence="1" id="KW-0812">Transmembrane</keyword>
<evidence type="ECO:0000313" key="2">
    <source>
        <dbReference type="EMBL" id="MFB9908506.1"/>
    </source>
</evidence>
<proteinExistence type="predicted"/>
<feature type="transmembrane region" description="Helical" evidence="1">
    <location>
        <begin position="35"/>
        <end position="53"/>
    </location>
</feature>
<keyword evidence="3" id="KW-1185">Reference proteome</keyword>
<name>A0ABV6A9A2_9PSEU</name>
<reference evidence="2 3" key="1">
    <citation type="submission" date="2024-09" db="EMBL/GenBank/DDBJ databases">
        <authorList>
            <person name="Sun Q."/>
            <person name="Mori K."/>
        </authorList>
    </citation>
    <scope>NUCLEOTIDE SEQUENCE [LARGE SCALE GENOMIC DNA]</scope>
    <source>
        <strain evidence="2 3">TBRC 7907</strain>
    </source>
</reference>
<evidence type="ECO:0000256" key="1">
    <source>
        <dbReference type="SAM" id="Phobius"/>
    </source>
</evidence>